<accession>A0A0S6VX26</accession>
<reference evidence="5 6" key="1">
    <citation type="journal article" date="2015" name="PeerJ">
        <title>First genomic representation of candidate bacterial phylum KSB3 points to enhanced environmental sensing as a trigger of wastewater bulking.</title>
        <authorList>
            <person name="Sekiguchi Y."/>
            <person name="Ohashi A."/>
            <person name="Parks D.H."/>
            <person name="Yamauchi T."/>
            <person name="Tyson G.W."/>
            <person name="Hugenholtz P."/>
        </authorList>
    </citation>
    <scope>NUCLEOTIDE SEQUENCE [LARGE SCALE GENOMIC DNA]</scope>
</reference>
<evidence type="ECO:0000313" key="5">
    <source>
        <dbReference type="EMBL" id="GAK49342.1"/>
    </source>
</evidence>
<evidence type="ECO:0000313" key="6">
    <source>
        <dbReference type="Proteomes" id="UP000030700"/>
    </source>
</evidence>
<feature type="coiled-coil region" evidence="2">
    <location>
        <begin position="44"/>
        <end position="81"/>
    </location>
</feature>
<evidence type="ECO:0000256" key="1">
    <source>
        <dbReference type="PROSITE-ProRule" id="PRU00473"/>
    </source>
</evidence>
<dbReference type="CDD" id="cd07185">
    <property type="entry name" value="OmpA_C-like"/>
    <property type="match status" value="1"/>
</dbReference>
<feature type="domain" description="OmpA-like" evidence="4">
    <location>
        <begin position="245"/>
        <end position="372"/>
    </location>
</feature>
<dbReference type="InterPro" id="IPR036737">
    <property type="entry name" value="OmpA-like_sf"/>
</dbReference>
<keyword evidence="3" id="KW-0812">Transmembrane</keyword>
<dbReference type="STRING" id="1499966.U14_00564"/>
<dbReference type="InterPro" id="IPR050330">
    <property type="entry name" value="Bact_OuterMem_StrucFunc"/>
</dbReference>
<proteinExistence type="predicted"/>
<gene>
    <name evidence="5" type="ORF">U14_00564</name>
</gene>
<dbReference type="SUPFAM" id="SSF103088">
    <property type="entry name" value="OmpA-like"/>
    <property type="match status" value="1"/>
</dbReference>
<keyword evidence="1 3" id="KW-0472">Membrane</keyword>
<dbReference type="InterPro" id="IPR006665">
    <property type="entry name" value="OmpA-like"/>
</dbReference>
<organism evidence="5 6">
    <name type="scientific">Candidatus Moduliflexus flocculans</name>
    <dbReference type="NCBI Taxonomy" id="1499966"/>
    <lineage>
        <taxon>Bacteria</taxon>
        <taxon>Candidatus Moduliflexota</taxon>
        <taxon>Candidatus Moduliflexia</taxon>
        <taxon>Candidatus Moduliflexales</taxon>
        <taxon>Candidatus Moduliflexaceae</taxon>
    </lineage>
</organism>
<feature type="transmembrane region" description="Helical" evidence="3">
    <location>
        <begin position="12"/>
        <end position="39"/>
    </location>
</feature>
<evidence type="ECO:0000256" key="3">
    <source>
        <dbReference type="SAM" id="Phobius"/>
    </source>
</evidence>
<keyword evidence="3" id="KW-1133">Transmembrane helix</keyword>
<dbReference type="PROSITE" id="PS51123">
    <property type="entry name" value="OMPA_2"/>
    <property type="match status" value="1"/>
</dbReference>
<keyword evidence="6" id="KW-1185">Reference proteome</keyword>
<name>A0A0S6VX26_9BACT</name>
<dbReference type="Pfam" id="PF00691">
    <property type="entry name" value="OmpA"/>
    <property type="match status" value="1"/>
</dbReference>
<evidence type="ECO:0000259" key="4">
    <source>
        <dbReference type="PROSITE" id="PS51123"/>
    </source>
</evidence>
<evidence type="ECO:0000256" key="2">
    <source>
        <dbReference type="SAM" id="Coils"/>
    </source>
</evidence>
<dbReference type="EMBL" id="DF820455">
    <property type="protein sequence ID" value="GAK49342.1"/>
    <property type="molecule type" value="Genomic_DNA"/>
</dbReference>
<dbReference type="Proteomes" id="UP000030700">
    <property type="component" value="Unassembled WGS sequence"/>
</dbReference>
<dbReference type="AlphaFoldDB" id="A0A0S6VX26"/>
<dbReference type="PANTHER" id="PTHR30329:SF21">
    <property type="entry name" value="LIPOPROTEIN YIAD-RELATED"/>
    <property type="match status" value="1"/>
</dbReference>
<dbReference type="HOGENOM" id="CLU_760031_0_0_0"/>
<dbReference type="GO" id="GO:0016020">
    <property type="term" value="C:membrane"/>
    <property type="evidence" value="ECO:0007669"/>
    <property type="project" value="UniProtKB-UniRule"/>
</dbReference>
<keyword evidence="2" id="KW-0175">Coiled coil</keyword>
<dbReference type="Gene3D" id="3.30.1330.60">
    <property type="entry name" value="OmpA-like domain"/>
    <property type="match status" value="1"/>
</dbReference>
<protein>
    <submittedName>
        <fullName evidence="5">OmpA/MotB domain protein</fullName>
    </submittedName>
</protein>
<sequence>MLRREGLDTTPFISYIDTMSALVLIFVVMTAFIAIAFGLSKKAMLDAQQEVEQLRARLAQVQDAEQQIYDLQAEVELYRERLEAAGYENIQEIPARLEWRDAALTKQVLSNTGWSGHVTELPMYADWQNTQAAVEMQAKLAGASGQQLLELQQKADRYDAVLKTAGYGDIAEIPPKQEWEQQKIRLKSYQTLLTEAGFEGNIDTLYTFLEQWNQIILEMKRVFKVEANQPEAVLGKLKKLESFQKKIVIPVAQGSIFFGFGDVKIEDTFKKTLDEQIEEARKAIKNGTYDLIQIEGHTDNIPVREDNPQYRNNWELSTARAQAVAQYFIERGIPPQNIAVVGHAQYKPKTSGDSPEARSQNRRIEIVFLNTSLLSLGVGEE</sequence>
<dbReference type="PANTHER" id="PTHR30329">
    <property type="entry name" value="STATOR ELEMENT OF FLAGELLAR MOTOR COMPLEX"/>
    <property type="match status" value="1"/>
</dbReference>